<feature type="transmembrane region" description="Helical" evidence="7">
    <location>
        <begin position="119"/>
        <end position="140"/>
    </location>
</feature>
<evidence type="ECO:0000256" key="6">
    <source>
        <dbReference type="SAM" id="MobiDB-lite"/>
    </source>
</evidence>
<feature type="transmembrane region" description="Helical" evidence="7">
    <location>
        <begin position="152"/>
        <end position="174"/>
    </location>
</feature>
<feature type="transmembrane region" description="Helical" evidence="7">
    <location>
        <begin position="90"/>
        <end position="112"/>
    </location>
</feature>
<protein>
    <submittedName>
        <fullName evidence="8">Major facilitator superfamily domain-containing protein</fullName>
    </submittedName>
</protein>
<dbReference type="InterPro" id="IPR036259">
    <property type="entry name" value="MFS_trans_sf"/>
</dbReference>
<keyword evidence="2" id="KW-0813">Transport</keyword>
<feature type="region of interest" description="Disordered" evidence="6">
    <location>
        <begin position="1"/>
        <end position="33"/>
    </location>
</feature>
<dbReference type="InParanoid" id="A0A1X2HMK5"/>
<dbReference type="EMBL" id="MCGN01000002">
    <property type="protein sequence ID" value="ORZ00116.1"/>
    <property type="molecule type" value="Genomic_DNA"/>
</dbReference>
<sequence>MSSIKEEQVEKKLDVPSEASSLDQEKGGGFEKPFEKSEAEKRFVRKITFTVMPFVAWILMLQFADKAALSVSAVLGLYEDVHINGSQFSWLGRYLGTCIFLWGLVMLGTALCHNFSQLAAVRFLLGLFEATAMPCVYLIVNTLYRRSEQTTYYGIVTMASGWGSIFGGLVAYGISQMGHQRGIMMWRWNHIIFGAMTCLLGILCFFFLVDNPHSPLLRHTEEERKIADDRTRDNAVVRHKKIKVGQMLEALKEVRLWCICLAVLGLNMQNGALQVFSAQFIKELGDFTPGESILLKVPAGTASFLGVTAATLIARRTKQLCYTGAFMCCLSLAGCIILAAVPSGPGKLAGYYLSWTLTGGYSLLITIIGTNVSGYTKKVFYNGAFVVFYTLGNFIGPLAMVEYQAPRYVGAMTGFCIGNGVAIVCYFIMRVVLVRENRDRKRDPPSEPTDVTLDLTDAQDRNFIYRL</sequence>
<feature type="transmembrane region" description="Helical" evidence="7">
    <location>
        <begin position="186"/>
        <end position="209"/>
    </location>
</feature>
<name>A0A1X2HMK5_SYNRA</name>
<dbReference type="AlphaFoldDB" id="A0A1X2HMK5"/>
<dbReference type="PANTHER" id="PTHR43791:SF70">
    <property type="entry name" value="MAJOR FACILITATOR SUPERFAMILY (MFS) PROFILE DOMAIN-CONTAINING PROTEIN"/>
    <property type="match status" value="1"/>
</dbReference>
<feature type="compositionally biased region" description="Basic and acidic residues" evidence="6">
    <location>
        <begin position="23"/>
        <end position="33"/>
    </location>
</feature>
<comment type="subcellular location">
    <subcellularLocation>
        <location evidence="1">Membrane</location>
        <topology evidence="1">Multi-pass membrane protein</topology>
    </subcellularLocation>
</comment>
<gene>
    <name evidence="8" type="ORF">BCR43DRAFT_521200</name>
</gene>
<keyword evidence="4 7" id="KW-1133">Transmembrane helix</keyword>
<evidence type="ECO:0000313" key="8">
    <source>
        <dbReference type="EMBL" id="ORZ00116.1"/>
    </source>
</evidence>
<accession>A0A1X2HMK5</accession>
<dbReference type="Gene3D" id="1.20.1250.20">
    <property type="entry name" value="MFS general substrate transporter like domains"/>
    <property type="match status" value="2"/>
</dbReference>
<feature type="transmembrane region" description="Helical" evidence="7">
    <location>
        <begin position="320"/>
        <end position="340"/>
    </location>
</feature>
<feature type="transmembrane region" description="Helical" evidence="7">
    <location>
        <begin position="293"/>
        <end position="313"/>
    </location>
</feature>
<feature type="transmembrane region" description="Helical" evidence="7">
    <location>
        <begin position="51"/>
        <end position="78"/>
    </location>
</feature>
<dbReference type="OMA" id="WLICLAC"/>
<evidence type="ECO:0000256" key="1">
    <source>
        <dbReference type="ARBA" id="ARBA00004141"/>
    </source>
</evidence>
<dbReference type="PANTHER" id="PTHR43791">
    <property type="entry name" value="PERMEASE-RELATED"/>
    <property type="match status" value="1"/>
</dbReference>
<organism evidence="8 9">
    <name type="scientific">Syncephalastrum racemosum</name>
    <name type="common">Filamentous fungus</name>
    <dbReference type="NCBI Taxonomy" id="13706"/>
    <lineage>
        <taxon>Eukaryota</taxon>
        <taxon>Fungi</taxon>
        <taxon>Fungi incertae sedis</taxon>
        <taxon>Mucoromycota</taxon>
        <taxon>Mucoromycotina</taxon>
        <taxon>Mucoromycetes</taxon>
        <taxon>Mucorales</taxon>
        <taxon>Syncephalastraceae</taxon>
        <taxon>Syncephalastrum</taxon>
    </lineage>
</organism>
<evidence type="ECO:0000256" key="7">
    <source>
        <dbReference type="SAM" id="Phobius"/>
    </source>
</evidence>
<evidence type="ECO:0000256" key="2">
    <source>
        <dbReference type="ARBA" id="ARBA00022448"/>
    </source>
</evidence>
<feature type="transmembrane region" description="Helical" evidence="7">
    <location>
        <begin position="352"/>
        <end position="372"/>
    </location>
</feature>
<dbReference type="GO" id="GO:0016020">
    <property type="term" value="C:membrane"/>
    <property type="evidence" value="ECO:0007669"/>
    <property type="project" value="UniProtKB-SubCell"/>
</dbReference>
<dbReference type="FunCoup" id="A0A1X2HMK5">
    <property type="interactions" value="81"/>
</dbReference>
<comment type="caution">
    <text evidence="8">The sequence shown here is derived from an EMBL/GenBank/DDBJ whole genome shotgun (WGS) entry which is preliminary data.</text>
</comment>
<evidence type="ECO:0000313" key="9">
    <source>
        <dbReference type="Proteomes" id="UP000242180"/>
    </source>
</evidence>
<feature type="transmembrane region" description="Helical" evidence="7">
    <location>
        <begin position="379"/>
        <end position="400"/>
    </location>
</feature>
<evidence type="ECO:0000256" key="3">
    <source>
        <dbReference type="ARBA" id="ARBA00022692"/>
    </source>
</evidence>
<proteinExistence type="predicted"/>
<dbReference type="STRING" id="13706.A0A1X2HMK5"/>
<evidence type="ECO:0000256" key="4">
    <source>
        <dbReference type="ARBA" id="ARBA00022989"/>
    </source>
</evidence>
<evidence type="ECO:0000256" key="5">
    <source>
        <dbReference type="ARBA" id="ARBA00023136"/>
    </source>
</evidence>
<reference evidence="8 9" key="1">
    <citation type="submission" date="2016-07" db="EMBL/GenBank/DDBJ databases">
        <title>Pervasive Adenine N6-methylation of Active Genes in Fungi.</title>
        <authorList>
            <consortium name="DOE Joint Genome Institute"/>
            <person name="Mondo S.J."/>
            <person name="Dannebaum R.O."/>
            <person name="Kuo R.C."/>
            <person name="Labutti K."/>
            <person name="Haridas S."/>
            <person name="Kuo A."/>
            <person name="Salamov A."/>
            <person name="Ahrendt S.R."/>
            <person name="Lipzen A."/>
            <person name="Sullivan W."/>
            <person name="Andreopoulos W.B."/>
            <person name="Clum A."/>
            <person name="Lindquist E."/>
            <person name="Daum C."/>
            <person name="Ramamoorthy G.K."/>
            <person name="Gryganskyi A."/>
            <person name="Culley D."/>
            <person name="Magnuson J.K."/>
            <person name="James T.Y."/>
            <person name="O'Malley M.A."/>
            <person name="Stajich J.E."/>
            <person name="Spatafora J.W."/>
            <person name="Visel A."/>
            <person name="Grigoriev I.V."/>
        </authorList>
    </citation>
    <scope>NUCLEOTIDE SEQUENCE [LARGE SCALE GENOMIC DNA]</scope>
    <source>
        <strain evidence="8 9">NRRL 2496</strain>
    </source>
</reference>
<dbReference type="SUPFAM" id="SSF103473">
    <property type="entry name" value="MFS general substrate transporter"/>
    <property type="match status" value="1"/>
</dbReference>
<dbReference type="InterPro" id="IPR011701">
    <property type="entry name" value="MFS"/>
</dbReference>
<dbReference type="Pfam" id="PF07690">
    <property type="entry name" value="MFS_1"/>
    <property type="match status" value="1"/>
</dbReference>
<feature type="transmembrane region" description="Helical" evidence="7">
    <location>
        <begin position="412"/>
        <end position="433"/>
    </location>
</feature>
<dbReference type="OrthoDB" id="6730379at2759"/>
<dbReference type="GO" id="GO:0022857">
    <property type="term" value="F:transmembrane transporter activity"/>
    <property type="evidence" value="ECO:0007669"/>
    <property type="project" value="InterPro"/>
</dbReference>
<keyword evidence="5 7" id="KW-0472">Membrane</keyword>
<feature type="compositionally biased region" description="Basic and acidic residues" evidence="6">
    <location>
        <begin position="1"/>
        <end position="15"/>
    </location>
</feature>
<keyword evidence="9" id="KW-1185">Reference proteome</keyword>
<dbReference type="Proteomes" id="UP000242180">
    <property type="component" value="Unassembled WGS sequence"/>
</dbReference>
<keyword evidence="3 7" id="KW-0812">Transmembrane</keyword>